<name>A0AAD5V4P5_9APHY</name>
<keyword evidence="2" id="KW-1185">Reference proteome</keyword>
<dbReference type="AlphaFoldDB" id="A0AAD5V4P5"/>
<dbReference type="EMBL" id="JANAWD010000134">
    <property type="protein sequence ID" value="KAJ3486020.1"/>
    <property type="molecule type" value="Genomic_DNA"/>
</dbReference>
<accession>A0AAD5V4P5</accession>
<protein>
    <submittedName>
        <fullName evidence="1">Uncharacterized protein</fullName>
    </submittedName>
</protein>
<dbReference type="Proteomes" id="UP001212997">
    <property type="component" value="Unassembled WGS sequence"/>
</dbReference>
<reference evidence="1" key="1">
    <citation type="submission" date="2022-07" db="EMBL/GenBank/DDBJ databases">
        <title>Genome Sequence of Physisporinus lineatus.</title>
        <authorList>
            <person name="Buettner E."/>
        </authorList>
    </citation>
    <scope>NUCLEOTIDE SEQUENCE</scope>
    <source>
        <strain evidence="1">VT162</strain>
    </source>
</reference>
<organism evidence="1 2">
    <name type="scientific">Meripilus lineatus</name>
    <dbReference type="NCBI Taxonomy" id="2056292"/>
    <lineage>
        <taxon>Eukaryota</taxon>
        <taxon>Fungi</taxon>
        <taxon>Dikarya</taxon>
        <taxon>Basidiomycota</taxon>
        <taxon>Agaricomycotina</taxon>
        <taxon>Agaricomycetes</taxon>
        <taxon>Polyporales</taxon>
        <taxon>Meripilaceae</taxon>
        <taxon>Meripilus</taxon>
    </lineage>
</organism>
<proteinExistence type="predicted"/>
<evidence type="ECO:0000313" key="2">
    <source>
        <dbReference type="Proteomes" id="UP001212997"/>
    </source>
</evidence>
<sequence>MLTHSHHLGDQQQFWENHVNSEAFDRVCEEQYKRPLFDSRDFEFYEFFRSTGSGLSRLNWTDTSDHGVSKLETYHYYQDIRGSGKPGPKLIYRTSTDILSPPCGPFQSLRETQLITVHQHAKLSQNNLWAMIRDETAILLDKKKVKWSSIDLVRFRWKEPTEDGLALSKAIHSRVTIWIGVLPDSTNGDAAFDSAQDILELLKRRDIDDIDIAYRESEAQPLHGPILYAPVNNYHPLKAIIDSFTTALSLPISGLKTPHMQGTLGFYFKNNDNLYGVTARHVLFPDTQGNDAYSYDPSAPKKNVVLMGSRAFDDFLVSVRAEIGGLNTEVARLERGIKEYATKGQSCNQQAAVQAGLQRELDDANTIIPELKKFFVALKTEWSDMSKRVIGHVVWSPPLSGLNPPHGYTIDVCVIELDKEKFSPNLIGNAIDLGTEMTHMEFARLMNPHRGGCSDSPWFQYPLVDRLYQLQDILPANKITEPNTKDPEGDPTRFVIKRGRTTATTIGRLNGFESRQRRYSLFGNFDSIEMAVFPYGRDSIEKAVFRHGCKKLGPFSRGGDSGAAIVGANNDFVAQLTGGTGHGDSSDISYGTPMEWLWNDVIKAKFPDAVLFFPSNK</sequence>
<comment type="caution">
    <text evidence="1">The sequence shown here is derived from an EMBL/GenBank/DDBJ whole genome shotgun (WGS) entry which is preliminary data.</text>
</comment>
<evidence type="ECO:0000313" key="1">
    <source>
        <dbReference type="EMBL" id="KAJ3486020.1"/>
    </source>
</evidence>
<gene>
    <name evidence="1" type="ORF">NLI96_g4538</name>
</gene>